<dbReference type="STRING" id="869209.Tresu_1850"/>
<proteinExistence type="predicted"/>
<gene>
    <name evidence="3" type="ordered locus">Tresu_1850</name>
</gene>
<dbReference type="Gene3D" id="2.30.30.40">
    <property type="entry name" value="SH3 Domains"/>
    <property type="match status" value="1"/>
</dbReference>
<sequence>MSKIKVIFLSVMALNISSAFVAEPKPQYVQVDSAIVRVKASQFASIAGTLNLGDKVKVTSKGKSWSCISSEDGKIKGWLPNSSLTTKKLIININGKTSVNAKELGLAGKGMDKAFEKVYSQANEISYAQVDKIETNACSEKDAIAFLKEGQLNAGGEE</sequence>
<keyword evidence="4" id="KW-1185">Reference proteome</keyword>
<dbReference type="Proteomes" id="UP000006852">
    <property type="component" value="Chromosome"/>
</dbReference>
<accession>F2NW13</accession>
<evidence type="ECO:0000313" key="4">
    <source>
        <dbReference type="Proteomes" id="UP000006852"/>
    </source>
</evidence>
<feature type="chain" id="PRO_5003287475" evidence="1">
    <location>
        <begin position="22"/>
        <end position="158"/>
    </location>
</feature>
<evidence type="ECO:0000256" key="1">
    <source>
        <dbReference type="SAM" id="SignalP"/>
    </source>
</evidence>
<organism evidence="3 4">
    <name type="scientific">Treponema succinifaciens (strain ATCC 33096 / DSM 2489 / 6091)</name>
    <dbReference type="NCBI Taxonomy" id="869209"/>
    <lineage>
        <taxon>Bacteria</taxon>
        <taxon>Pseudomonadati</taxon>
        <taxon>Spirochaetota</taxon>
        <taxon>Spirochaetia</taxon>
        <taxon>Spirochaetales</taxon>
        <taxon>Treponemataceae</taxon>
        <taxon>Treponema</taxon>
    </lineage>
</organism>
<dbReference type="Pfam" id="PF08239">
    <property type="entry name" value="SH3_3"/>
    <property type="match status" value="1"/>
</dbReference>
<dbReference type="InterPro" id="IPR003646">
    <property type="entry name" value="SH3-like_bac-type"/>
</dbReference>
<dbReference type="GeneID" id="302998990"/>
<name>F2NW13_TRES6</name>
<reference evidence="4" key="2">
    <citation type="submission" date="2011-04" db="EMBL/GenBank/DDBJ databases">
        <title>The complete genome of chromosome of Treponema succinifaciens DSM 2489.</title>
        <authorList>
            <person name="Lucas S."/>
            <person name="Copeland A."/>
            <person name="Lapidus A."/>
            <person name="Bruce D."/>
            <person name="Goodwin L."/>
            <person name="Pitluck S."/>
            <person name="Peters L."/>
            <person name="Kyrpides N."/>
            <person name="Mavromatis K."/>
            <person name="Ivanova N."/>
            <person name="Ovchinnikova G."/>
            <person name="Teshima H."/>
            <person name="Detter J.C."/>
            <person name="Tapia R."/>
            <person name="Han C."/>
            <person name="Land M."/>
            <person name="Hauser L."/>
            <person name="Markowitz V."/>
            <person name="Cheng J.-F."/>
            <person name="Hugenholtz P."/>
            <person name="Woyke T."/>
            <person name="Wu D."/>
            <person name="Gronow S."/>
            <person name="Wellnitz S."/>
            <person name="Brambilla E."/>
            <person name="Klenk H.-P."/>
            <person name="Eisen J.A."/>
        </authorList>
    </citation>
    <scope>NUCLEOTIDE SEQUENCE [LARGE SCALE GENOMIC DNA]</scope>
    <source>
        <strain evidence="4">ATCC 33096 / DSM 2489 / 6091</strain>
    </source>
</reference>
<dbReference type="PROSITE" id="PS51781">
    <property type="entry name" value="SH3B"/>
    <property type="match status" value="1"/>
</dbReference>
<feature type="domain" description="SH3b" evidence="2">
    <location>
        <begin position="24"/>
        <end position="88"/>
    </location>
</feature>
<dbReference type="KEGG" id="tsu:Tresu_1850"/>
<protein>
    <submittedName>
        <fullName evidence="3">SH3 domain protein</fullName>
    </submittedName>
</protein>
<reference evidence="3 4" key="1">
    <citation type="journal article" date="2011" name="Stand. Genomic Sci.">
        <title>Complete genome sequence of Treponema succinifaciens type strain (6091).</title>
        <authorList>
            <person name="Han C."/>
            <person name="Gronow S."/>
            <person name="Teshima H."/>
            <person name="Lapidus A."/>
            <person name="Nolan M."/>
            <person name="Lucas S."/>
            <person name="Hammon N."/>
            <person name="Deshpande S."/>
            <person name="Cheng J.F."/>
            <person name="Zeytun A."/>
            <person name="Tapia R."/>
            <person name="Goodwin L."/>
            <person name="Pitluck S."/>
            <person name="Liolios K."/>
            <person name="Pagani I."/>
            <person name="Ivanova N."/>
            <person name="Mavromatis K."/>
            <person name="Mikhailova N."/>
            <person name="Huntemann M."/>
            <person name="Pati A."/>
            <person name="Chen A."/>
            <person name="Palaniappan K."/>
            <person name="Land M."/>
            <person name="Hauser L."/>
            <person name="Brambilla E.M."/>
            <person name="Rohde M."/>
            <person name="Goker M."/>
            <person name="Woyke T."/>
            <person name="Bristow J."/>
            <person name="Eisen J.A."/>
            <person name="Markowitz V."/>
            <person name="Hugenholtz P."/>
            <person name="Kyrpides N.C."/>
            <person name="Klenk H.P."/>
            <person name="Detter J.C."/>
        </authorList>
    </citation>
    <scope>NUCLEOTIDE SEQUENCE [LARGE SCALE GENOMIC DNA]</scope>
    <source>
        <strain evidence="4">ATCC 33096 / DSM 2489 / 6091</strain>
    </source>
</reference>
<evidence type="ECO:0000259" key="2">
    <source>
        <dbReference type="PROSITE" id="PS51781"/>
    </source>
</evidence>
<dbReference type="OrthoDB" id="9813368at2"/>
<dbReference type="RefSeq" id="WP_013702021.1">
    <property type="nucleotide sequence ID" value="NC_015385.1"/>
</dbReference>
<dbReference type="eggNOG" id="COG3103">
    <property type="taxonomic scope" value="Bacteria"/>
</dbReference>
<feature type="signal peptide" evidence="1">
    <location>
        <begin position="1"/>
        <end position="21"/>
    </location>
</feature>
<dbReference type="SMART" id="SM00287">
    <property type="entry name" value="SH3b"/>
    <property type="match status" value="1"/>
</dbReference>
<dbReference type="EMBL" id="CP002631">
    <property type="protein sequence ID" value="AEB14740.1"/>
    <property type="molecule type" value="Genomic_DNA"/>
</dbReference>
<keyword evidence="1" id="KW-0732">Signal</keyword>
<dbReference type="HOGENOM" id="CLU_137994_0_0_12"/>
<evidence type="ECO:0000313" key="3">
    <source>
        <dbReference type="EMBL" id="AEB14740.1"/>
    </source>
</evidence>
<dbReference type="AlphaFoldDB" id="F2NW13"/>